<feature type="region of interest" description="Disordered" evidence="1">
    <location>
        <begin position="1"/>
        <end position="21"/>
    </location>
</feature>
<reference evidence="2" key="1">
    <citation type="submission" date="2015-04" db="UniProtKB">
        <authorList>
            <consortium name="EnsemblPlants"/>
        </authorList>
    </citation>
    <scope>IDENTIFICATION</scope>
</reference>
<name>A0A0E0E1A6_9ORYZ</name>
<feature type="region of interest" description="Disordered" evidence="1">
    <location>
        <begin position="109"/>
        <end position="203"/>
    </location>
</feature>
<dbReference type="Gramene" id="OMERI06G14490.1">
    <property type="protein sequence ID" value="OMERI06G14490.1"/>
    <property type="gene ID" value="OMERI06G14490"/>
</dbReference>
<evidence type="ECO:0000313" key="2">
    <source>
        <dbReference type="EnsemblPlants" id="OMERI06G14490.1"/>
    </source>
</evidence>
<protein>
    <submittedName>
        <fullName evidence="2">Uncharacterized protein</fullName>
    </submittedName>
</protein>
<proteinExistence type="predicted"/>
<evidence type="ECO:0000256" key="1">
    <source>
        <dbReference type="SAM" id="MobiDB-lite"/>
    </source>
</evidence>
<dbReference type="HOGENOM" id="CLU_085536_0_0_1"/>
<dbReference type="Proteomes" id="UP000008021">
    <property type="component" value="Chromosome 6"/>
</dbReference>
<evidence type="ECO:0000313" key="3">
    <source>
        <dbReference type="Proteomes" id="UP000008021"/>
    </source>
</evidence>
<keyword evidence="3" id="KW-1185">Reference proteome</keyword>
<organism evidence="2">
    <name type="scientific">Oryza meridionalis</name>
    <dbReference type="NCBI Taxonomy" id="40149"/>
    <lineage>
        <taxon>Eukaryota</taxon>
        <taxon>Viridiplantae</taxon>
        <taxon>Streptophyta</taxon>
        <taxon>Embryophyta</taxon>
        <taxon>Tracheophyta</taxon>
        <taxon>Spermatophyta</taxon>
        <taxon>Magnoliopsida</taxon>
        <taxon>Liliopsida</taxon>
        <taxon>Poales</taxon>
        <taxon>Poaceae</taxon>
        <taxon>BOP clade</taxon>
        <taxon>Oryzoideae</taxon>
        <taxon>Oryzeae</taxon>
        <taxon>Oryzinae</taxon>
        <taxon>Oryza</taxon>
    </lineage>
</organism>
<dbReference type="AlphaFoldDB" id="A0A0E0E1A6"/>
<reference evidence="2" key="2">
    <citation type="submission" date="2018-05" db="EMBL/GenBank/DDBJ databases">
        <title>OmerRS3 (Oryza meridionalis Reference Sequence Version 3).</title>
        <authorList>
            <person name="Zhang J."/>
            <person name="Kudrna D."/>
            <person name="Lee S."/>
            <person name="Talag J."/>
            <person name="Welchert J."/>
            <person name="Wing R.A."/>
        </authorList>
    </citation>
    <scope>NUCLEOTIDE SEQUENCE [LARGE SCALE GENOMIC DNA]</scope>
    <source>
        <strain evidence="2">cv. OR44</strain>
    </source>
</reference>
<accession>A0A0E0E1A6</accession>
<feature type="compositionally biased region" description="Low complexity" evidence="1">
    <location>
        <begin position="188"/>
        <end position="203"/>
    </location>
</feature>
<dbReference type="EnsemblPlants" id="OMERI06G14490.1">
    <property type="protein sequence ID" value="OMERI06G14490.1"/>
    <property type="gene ID" value="OMERI06G14490"/>
</dbReference>
<sequence>MREAVTNLAPRAGGGENGIRDATCPIEVPPIDEVSARELCGGWPAGGEEACEVRRFVGEVLEAIAAHHRHTLAPARDRTLVRTAFRDPTNARKPCSCSPARRRPLQIWRPRLGGVGGQAQEDEAPSSSMAARGETTEAGGVGGQAWSPPSSSLAARGKATEAGSVGGRVREDEADADGADREREDVAADMAPAPSATAAAVAA</sequence>